<organism evidence="2 3">
    <name type="scientific">Pseudidiomarina aquimaris</name>
    <dbReference type="NCBI Taxonomy" id="641841"/>
    <lineage>
        <taxon>Bacteria</taxon>
        <taxon>Pseudomonadati</taxon>
        <taxon>Pseudomonadota</taxon>
        <taxon>Gammaproteobacteria</taxon>
        <taxon>Alteromonadales</taxon>
        <taxon>Idiomarinaceae</taxon>
        <taxon>Pseudidiomarina</taxon>
    </lineage>
</organism>
<proteinExistence type="predicted"/>
<protein>
    <submittedName>
        <fullName evidence="2">Protein disulfide oxidoreductase</fullName>
    </submittedName>
</protein>
<dbReference type="InterPro" id="IPR013740">
    <property type="entry name" value="Redoxin"/>
</dbReference>
<dbReference type="GO" id="GO:0016491">
    <property type="term" value="F:oxidoreductase activity"/>
    <property type="evidence" value="ECO:0007669"/>
    <property type="project" value="InterPro"/>
</dbReference>
<sequence length="162" mass="17901">MIRKTLLFLLLALVVVTVMDLWRGKDLPKGALPDTRWVTLDAQHIDLVEQSYGEPVIVYFWGSWCPVCHVLTPSVDWVDNYLPVVSVAMSSGSAHQVQNYLQSNDYQLAVVNDPDAAISGQWGVPVTPAFAIVRNGEIHSFTAGVTTPLGLYARWLWAYAAG</sequence>
<name>A0A432XE16_9GAMM</name>
<comment type="caution">
    <text evidence="2">The sequence shown here is derived from an EMBL/GenBank/DDBJ whole genome shotgun (WGS) entry which is preliminary data.</text>
</comment>
<dbReference type="InterPro" id="IPR013766">
    <property type="entry name" value="Thioredoxin_domain"/>
</dbReference>
<dbReference type="SUPFAM" id="SSF52833">
    <property type="entry name" value="Thioredoxin-like"/>
    <property type="match status" value="1"/>
</dbReference>
<dbReference type="PANTHER" id="PTHR42852:SF17">
    <property type="entry name" value="THIOREDOXIN-LIKE PROTEIN HI_1115"/>
    <property type="match status" value="1"/>
</dbReference>
<feature type="domain" description="Thioredoxin" evidence="1">
    <location>
        <begin position="21"/>
        <end position="161"/>
    </location>
</feature>
<dbReference type="RefSeq" id="WP_126834270.1">
    <property type="nucleotide sequence ID" value="NZ_PIPT01000007.1"/>
</dbReference>
<dbReference type="EMBL" id="PIPT01000007">
    <property type="protein sequence ID" value="RUO46892.1"/>
    <property type="molecule type" value="Genomic_DNA"/>
</dbReference>
<dbReference type="Pfam" id="PF08534">
    <property type="entry name" value="Redoxin"/>
    <property type="match status" value="1"/>
</dbReference>
<dbReference type="Gene3D" id="3.40.30.10">
    <property type="entry name" value="Glutaredoxin"/>
    <property type="match status" value="1"/>
</dbReference>
<dbReference type="InterPro" id="IPR036249">
    <property type="entry name" value="Thioredoxin-like_sf"/>
</dbReference>
<evidence type="ECO:0000259" key="1">
    <source>
        <dbReference type="PROSITE" id="PS51352"/>
    </source>
</evidence>
<dbReference type="CDD" id="cd03011">
    <property type="entry name" value="TlpA_like_ScsD_MtbDsbE"/>
    <property type="match status" value="1"/>
</dbReference>
<dbReference type="OrthoDB" id="9796554at2"/>
<gene>
    <name evidence="2" type="ORF">CWE21_09830</name>
</gene>
<dbReference type="AlphaFoldDB" id="A0A432XE16"/>
<dbReference type="Proteomes" id="UP000286678">
    <property type="component" value="Unassembled WGS sequence"/>
</dbReference>
<evidence type="ECO:0000313" key="3">
    <source>
        <dbReference type="Proteomes" id="UP000286678"/>
    </source>
</evidence>
<keyword evidence="3" id="KW-1185">Reference proteome</keyword>
<evidence type="ECO:0000313" key="2">
    <source>
        <dbReference type="EMBL" id="RUO46892.1"/>
    </source>
</evidence>
<accession>A0A432XE16</accession>
<dbReference type="PROSITE" id="PS51352">
    <property type="entry name" value="THIOREDOXIN_2"/>
    <property type="match status" value="1"/>
</dbReference>
<reference evidence="3" key="1">
    <citation type="journal article" date="2018" name="Front. Microbiol.">
        <title>Genome-Based Analysis Reveals the Taxonomy and Diversity of the Family Idiomarinaceae.</title>
        <authorList>
            <person name="Liu Y."/>
            <person name="Lai Q."/>
            <person name="Shao Z."/>
        </authorList>
    </citation>
    <scope>NUCLEOTIDE SEQUENCE [LARGE SCALE GENOMIC DNA]</scope>
    <source>
        <strain evidence="3">SW15</strain>
    </source>
</reference>
<dbReference type="InterPro" id="IPR050553">
    <property type="entry name" value="Thioredoxin_ResA/DsbE_sf"/>
</dbReference>
<dbReference type="PANTHER" id="PTHR42852">
    <property type="entry name" value="THIOL:DISULFIDE INTERCHANGE PROTEIN DSBE"/>
    <property type="match status" value="1"/>
</dbReference>